<feature type="binding site" evidence="4">
    <location>
        <position position="957"/>
    </location>
    <ligand>
        <name>AMP</name>
        <dbReference type="ChEBI" id="CHEBI:456215"/>
    </ligand>
</feature>
<keyword evidence="9" id="KW-1185">Reference proteome</keyword>
<dbReference type="InterPro" id="IPR003607">
    <property type="entry name" value="HD/PDEase_dom"/>
</dbReference>
<dbReference type="InterPro" id="IPR023088">
    <property type="entry name" value="PDEase"/>
</dbReference>
<evidence type="ECO:0000256" key="4">
    <source>
        <dbReference type="PIRSR" id="PIRSR623088-2"/>
    </source>
</evidence>
<feature type="binding site" evidence="5">
    <location>
        <position position="957"/>
    </location>
    <ligand>
        <name>Zn(2+)</name>
        <dbReference type="ChEBI" id="CHEBI:29105"/>
        <label>2</label>
    </ligand>
</feature>
<sequence>MVVIPQLAPRPVGPASIPALPQMQSQAQITRRPSTPAMQLQSEVRPNVEILAQRLDVHYEGYDDVDVDFGCSKAFLEKQLGIRISVPPAEIPPIRNCAVIASETFDSSVKTMRNCFTKIANVFRKSPLQNQLIHENLNEECLQLDHCEGDAKEGKLKVTRAHLTIVNGPDGSTSTSDKLAHGDNNENDKRTNTMSHRKISNEKADNKLCAIQTSIQTTPCLPNEKDKQHCFRTKSQHKKIRSKNIRTQSNFDHNQALVGKENDNEIDVSENLETLLLQKSIEHQETNAILEELETHLRNTNRCAKDLEIDIKASSNVTAEDIDDEARMAAEGTDLVTPLPRSNPLRPYGYTRTIQPDIIDAIRNLDAHALRINNISLEDKFELLRRYEYKQKFTRFPCHISIKSNLSSADEKQEQNHSGQLNMDLQKNTCDDVVLRGKPVLHRNRSLYERRQPRQPKLKLIIKKAEDQDPCLSKSTTEAEYLLPNVVSPNLPLKALLVFSKEDKIFQLVQQACNRREVDISIARTLEATTEKLTTGPDTYQLIVLDGRYPNFLDAVEIAKTIRLTEGYNCATIVALVKRSFFESDATMTAFLDAGINTVLYTALNRIKDVVIITDNKFVVQYEESINKHLSEYFISDLTQWTNALKPKDLTGDKPLDFAGTVLVKGKNLESTSFPVRARQLACYGRVTTHLIFNVDMHVISQADSSVALSHTRDFRGSFAAARRSSDLKGMQTESRRASAAKLAAMPLEAPITKIINLLSQLQENCSLDEAHLIDRVLDFLKYESLYSPQMKDIQMEDPIATELIGALITGSNVHSSRRSSNDSTIRTAITRPTASLISTMKAAPLIMDALKESLSWEFDIFRFEKITEKRPLLYLGMEIFDKFKVFTSMRMDQTVFKNWFVAVESRYHAQNAYHNSTHAADVLQAIGVFLSHFSKKEMNMDCLEESSALIAAVVHDIDHPGRSSAYLCNSNNPLAILYNDVTVLENHHAAYFFKLTLCDDSVNIFKNLEPDIYKSMRNIIIDMILATEMTRHFEHLAKFVSVFGGEMNCNKEMVTIEEDSALLMRRMLIKVADVSNPSRPYLFCVEWAQRIAEEYFQQTEEEKTQNMPIVMPMFDRCTCSIPKSQIGFIEYIVMDMLLAWDNFIDMPELITYTRNNLEMWKHLEEEGVRTIADVKRRQAALTIRKTSLLVWLRLQSKYKFTSDIDEN</sequence>
<feature type="active site" description="Proton donor" evidence="3">
    <location>
        <position position="915"/>
    </location>
</feature>
<dbReference type="InterPro" id="IPR002073">
    <property type="entry name" value="PDEase_catalytic_dom"/>
</dbReference>
<dbReference type="Pfam" id="PF23198">
    <property type="entry name" value="PDE8A_N"/>
    <property type="match status" value="1"/>
</dbReference>
<reference evidence="9" key="1">
    <citation type="submission" date="2014-03" db="EMBL/GenBank/DDBJ databases">
        <authorList>
            <person name="Aksoy S."/>
            <person name="Warren W."/>
            <person name="Wilson R.K."/>
        </authorList>
    </citation>
    <scope>NUCLEOTIDE SEQUENCE [LARGE SCALE GENOMIC DNA]</scope>
    <source>
        <strain evidence="9">IAEA</strain>
    </source>
</reference>
<evidence type="ECO:0000256" key="3">
    <source>
        <dbReference type="PIRSR" id="PIRSR623088-1"/>
    </source>
</evidence>
<evidence type="ECO:0000256" key="1">
    <source>
        <dbReference type="ARBA" id="ARBA00022723"/>
    </source>
</evidence>
<organism evidence="8 9">
    <name type="scientific">Glossina pallidipes</name>
    <name type="common">Tsetse fly</name>
    <dbReference type="NCBI Taxonomy" id="7398"/>
    <lineage>
        <taxon>Eukaryota</taxon>
        <taxon>Metazoa</taxon>
        <taxon>Ecdysozoa</taxon>
        <taxon>Arthropoda</taxon>
        <taxon>Hexapoda</taxon>
        <taxon>Insecta</taxon>
        <taxon>Pterygota</taxon>
        <taxon>Neoptera</taxon>
        <taxon>Endopterygota</taxon>
        <taxon>Diptera</taxon>
        <taxon>Brachycera</taxon>
        <taxon>Muscomorpha</taxon>
        <taxon>Hippoboscoidea</taxon>
        <taxon>Glossinidae</taxon>
        <taxon>Glossina</taxon>
    </lineage>
</organism>
<dbReference type="CDD" id="cd00077">
    <property type="entry name" value="HDc"/>
    <property type="match status" value="1"/>
</dbReference>
<evidence type="ECO:0000313" key="8">
    <source>
        <dbReference type="EnsemblMetazoa" id="GPAI004247-PA"/>
    </source>
</evidence>
<feature type="domain" description="PDEase" evidence="7">
    <location>
        <begin position="833"/>
        <end position="1168"/>
    </location>
</feature>
<dbReference type="InterPro" id="IPR057304">
    <property type="entry name" value="PDE8-like_REC_N"/>
</dbReference>
<dbReference type="EnsemblMetazoa" id="GPAI004247-RA">
    <property type="protein sequence ID" value="GPAI004247-PA"/>
    <property type="gene ID" value="GPAI004247"/>
</dbReference>
<evidence type="ECO:0000313" key="9">
    <source>
        <dbReference type="Proteomes" id="UP000092445"/>
    </source>
</evidence>
<dbReference type="Gene3D" id="1.10.1300.10">
    <property type="entry name" value="3'5'-cyclic nucleotide phosphodiesterase, catalytic domain"/>
    <property type="match status" value="1"/>
</dbReference>
<dbReference type="GO" id="GO:0007165">
    <property type="term" value="P:signal transduction"/>
    <property type="evidence" value="ECO:0007669"/>
    <property type="project" value="InterPro"/>
</dbReference>
<dbReference type="VEuPathDB" id="VectorBase:GPAI004247"/>
<feature type="binding site" evidence="5">
    <location>
        <position position="1074"/>
    </location>
    <ligand>
        <name>Zn(2+)</name>
        <dbReference type="ChEBI" id="CHEBI:29105"/>
        <label>1</label>
    </ligand>
</feature>
<dbReference type="STRING" id="7398.A0A1A9Z560"/>
<dbReference type="GO" id="GO:0046872">
    <property type="term" value="F:metal ion binding"/>
    <property type="evidence" value="ECO:0007669"/>
    <property type="project" value="UniProtKB-KW"/>
</dbReference>
<dbReference type="PANTHER" id="PTHR11347">
    <property type="entry name" value="CYCLIC NUCLEOTIDE PHOSPHODIESTERASE"/>
    <property type="match status" value="1"/>
</dbReference>
<reference evidence="8" key="2">
    <citation type="submission" date="2020-05" db="UniProtKB">
        <authorList>
            <consortium name="EnsemblMetazoa"/>
        </authorList>
    </citation>
    <scope>IDENTIFICATION</scope>
    <source>
        <strain evidence="8">IAEA</strain>
    </source>
</reference>
<feature type="binding site" evidence="4">
    <location>
        <position position="1126"/>
    </location>
    <ligand>
        <name>AMP</name>
        <dbReference type="ChEBI" id="CHEBI:456215"/>
    </ligand>
</feature>
<feature type="compositionally biased region" description="Basic and acidic residues" evidence="6">
    <location>
        <begin position="178"/>
        <end position="191"/>
    </location>
</feature>
<feature type="binding site" evidence="5">
    <location>
        <position position="919"/>
    </location>
    <ligand>
        <name>Zn(2+)</name>
        <dbReference type="ChEBI" id="CHEBI:29105"/>
        <label>1</label>
    </ligand>
</feature>
<protein>
    <recommendedName>
        <fullName evidence="7">PDEase domain-containing protein</fullName>
    </recommendedName>
</protein>
<proteinExistence type="predicted"/>
<feature type="binding site" evidence="5">
    <location>
        <position position="957"/>
    </location>
    <ligand>
        <name>Zn(2+)</name>
        <dbReference type="ChEBI" id="CHEBI:29105"/>
        <label>1</label>
    </ligand>
</feature>
<dbReference type="PROSITE" id="PS51845">
    <property type="entry name" value="PDEASE_I_2"/>
    <property type="match status" value="1"/>
</dbReference>
<dbReference type="GO" id="GO:0004114">
    <property type="term" value="F:3',5'-cyclic-nucleotide phosphodiesterase activity"/>
    <property type="evidence" value="ECO:0007669"/>
    <property type="project" value="InterPro"/>
</dbReference>
<feature type="region of interest" description="Disordered" evidence="6">
    <location>
        <begin position="167"/>
        <end position="194"/>
    </location>
</feature>
<evidence type="ECO:0000256" key="5">
    <source>
        <dbReference type="PIRSR" id="PIRSR623088-3"/>
    </source>
</evidence>
<dbReference type="Pfam" id="PF00233">
    <property type="entry name" value="PDEase_I"/>
    <property type="match status" value="1"/>
</dbReference>
<dbReference type="Proteomes" id="UP000092445">
    <property type="component" value="Unassembled WGS sequence"/>
</dbReference>
<evidence type="ECO:0000256" key="6">
    <source>
        <dbReference type="SAM" id="MobiDB-lite"/>
    </source>
</evidence>
<accession>A0A1A9Z560</accession>
<evidence type="ECO:0000259" key="7">
    <source>
        <dbReference type="PROSITE" id="PS51845"/>
    </source>
</evidence>
<feature type="binding site" evidence="4">
    <location>
        <begin position="915"/>
        <end position="919"/>
    </location>
    <ligand>
        <name>AMP</name>
        <dbReference type="ChEBI" id="CHEBI:456215"/>
    </ligand>
</feature>
<dbReference type="AlphaFoldDB" id="A0A1A9Z560"/>
<dbReference type="PRINTS" id="PR00387">
    <property type="entry name" value="PDIESTERASE1"/>
</dbReference>
<name>A0A1A9Z560_GLOPL</name>
<keyword evidence="2" id="KW-0378">Hydrolase</keyword>
<keyword evidence="1 5" id="KW-0479">Metal-binding</keyword>
<dbReference type="SUPFAM" id="SSF109604">
    <property type="entry name" value="HD-domain/PDEase-like"/>
    <property type="match status" value="1"/>
</dbReference>
<dbReference type="InterPro" id="IPR036971">
    <property type="entry name" value="PDEase_catalytic_dom_sf"/>
</dbReference>
<evidence type="ECO:0000256" key="2">
    <source>
        <dbReference type="ARBA" id="ARBA00022801"/>
    </source>
</evidence>
<feature type="binding site" evidence="5">
    <location>
        <position position="956"/>
    </location>
    <ligand>
        <name>Zn(2+)</name>
        <dbReference type="ChEBI" id="CHEBI:29105"/>
        <label>1</label>
    </ligand>
</feature>
<feature type="binding site" evidence="4">
    <location>
        <position position="1074"/>
    </location>
    <ligand>
        <name>AMP</name>
        <dbReference type="ChEBI" id="CHEBI:456215"/>
    </ligand>
</feature>